<evidence type="ECO:0000313" key="1">
    <source>
        <dbReference type="EMBL" id="SVB12031.1"/>
    </source>
</evidence>
<proteinExistence type="predicted"/>
<dbReference type="EMBL" id="UINC01029391">
    <property type="protein sequence ID" value="SVB12031.1"/>
    <property type="molecule type" value="Genomic_DNA"/>
</dbReference>
<protein>
    <submittedName>
        <fullName evidence="1">Uncharacterized protein</fullName>
    </submittedName>
</protein>
<dbReference type="AlphaFoldDB" id="A0A382BEU8"/>
<sequence>VQVAVWSSPPQSSTPRVLRLAYTFDHRKATVSYVICEGETDGFETT</sequence>
<reference evidence="1" key="1">
    <citation type="submission" date="2018-05" db="EMBL/GenBank/DDBJ databases">
        <authorList>
            <person name="Lanie J.A."/>
            <person name="Ng W.-L."/>
            <person name="Kazmierczak K.M."/>
            <person name="Andrzejewski T.M."/>
            <person name="Davidsen T.M."/>
            <person name="Wayne K.J."/>
            <person name="Tettelin H."/>
            <person name="Glass J.I."/>
            <person name="Rusch D."/>
            <person name="Podicherti R."/>
            <person name="Tsui H.-C.T."/>
            <person name="Winkler M.E."/>
        </authorList>
    </citation>
    <scope>NUCLEOTIDE SEQUENCE</scope>
</reference>
<accession>A0A382BEU8</accession>
<organism evidence="1">
    <name type="scientific">marine metagenome</name>
    <dbReference type="NCBI Taxonomy" id="408172"/>
    <lineage>
        <taxon>unclassified sequences</taxon>
        <taxon>metagenomes</taxon>
        <taxon>ecological metagenomes</taxon>
    </lineage>
</organism>
<feature type="non-terminal residue" evidence="1">
    <location>
        <position position="1"/>
    </location>
</feature>
<name>A0A382BEU8_9ZZZZ</name>
<gene>
    <name evidence="1" type="ORF">METZ01_LOCUS164885</name>
</gene>